<name>U6GRR5_EIMAC</name>
<dbReference type="AlphaFoldDB" id="U6GRR5"/>
<keyword evidence="1" id="KW-0472">Membrane</keyword>
<gene>
    <name evidence="2" type="ORF">EAH_00006710</name>
</gene>
<dbReference type="RefSeq" id="XP_013247899.1">
    <property type="nucleotide sequence ID" value="XM_013392445.1"/>
</dbReference>
<proteinExistence type="predicted"/>
<protein>
    <submittedName>
        <fullName evidence="2">Uncharacterized protein</fullName>
    </submittedName>
</protein>
<reference evidence="2" key="1">
    <citation type="submission" date="2013-10" db="EMBL/GenBank/DDBJ databases">
        <title>Genomic analysis of the causative agents of coccidiosis in chickens.</title>
        <authorList>
            <person name="Reid A.J."/>
            <person name="Blake D."/>
            <person name="Billington K."/>
            <person name="Browne H."/>
            <person name="Dunn M."/>
            <person name="Hung S."/>
            <person name="Kawahara F."/>
            <person name="Miranda-Saavedra D."/>
            <person name="Mourier T."/>
            <person name="Nagra H."/>
            <person name="Otto T.D."/>
            <person name="Rawlings N."/>
            <person name="Sanchez A."/>
            <person name="Sanders M."/>
            <person name="Subramaniam C."/>
            <person name="Tay Y."/>
            <person name="Dear P."/>
            <person name="Doerig C."/>
            <person name="Gruber A."/>
            <person name="Parkinson J."/>
            <person name="Shirley M."/>
            <person name="Wan K.L."/>
            <person name="Berriman M."/>
            <person name="Tomley F."/>
            <person name="Pain A."/>
        </authorList>
    </citation>
    <scope>NUCLEOTIDE SEQUENCE [LARGE SCALE GENOMIC DNA]</scope>
    <source>
        <strain evidence="2">Houghton</strain>
    </source>
</reference>
<reference evidence="2" key="2">
    <citation type="submission" date="2013-10" db="EMBL/GenBank/DDBJ databases">
        <authorList>
            <person name="Aslett M."/>
        </authorList>
    </citation>
    <scope>NUCLEOTIDE SEQUENCE [LARGE SCALE GENOMIC DNA]</scope>
    <source>
        <strain evidence="2">Houghton</strain>
    </source>
</reference>
<evidence type="ECO:0000313" key="3">
    <source>
        <dbReference type="Proteomes" id="UP000018050"/>
    </source>
</evidence>
<keyword evidence="1" id="KW-1133">Transmembrane helix</keyword>
<feature type="transmembrane region" description="Helical" evidence="1">
    <location>
        <begin position="52"/>
        <end position="70"/>
    </location>
</feature>
<dbReference type="GeneID" id="25268741"/>
<evidence type="ECO:0000256" key="1">
    <source>
        <dbReference type="SAM" id="Phobius"/>
    </source>
</evidence>
<dbReference type="EMBL" id="HG672842">
    <property type="protein sequence ID" value="CDI82875.1"/>
    <property type="molecule type" value="Genomic_DNA"/>
</dbReference>
<organism evidence="2 3">
    <name type="scientific">Eimeria acervulina</name>
    <name type="common">Coccidian parasite</name>
    <dbReference type="NCBI Taxonomy" id="5801"/>
    <lineage>
        <taxon>Eukaryota</taxon>
        <taxon>Sar</taxon>
        <taxon>Alveolata</taxon>
        <taxon>Apicomplexa</taxon>
        <taxon>Conoidasida</taxon>
        <taxon>Coccidia</taxon>
        <taxon>Eucoccidiorida</taxon>
        <taxon>Eimeriorina</taxon>
        <taxon>Eimeriidae</taxon>
        <taxon>Eimeria</taxon>
    </lineage>
</organism>
<keyword evidence="1" id="KW-0812">Transmembrane</keyword>
<feature type="transmembrane region" description="Helical" evidence="1">
    <location>
        <begin position="307"/>
        <end position="338"/>
    </location>
</feature>
<evidence type="ECO:0000313" key="2">
    <source>
        <dbReference type="EMBL" id="CDI82875.1"/>
    </source>
</evidence>
<dbReference type="VEuPathDB" id="ToxoDB:EAH_00006710"/>
<accession>U6GRR5</accession>
<dbReference type="Proteomes" id="UP000018050">
    <property type="component" value="Unassembled WGS sequence"/>
</dbReference>
<keyword evidence="3" id="KW-1185">Reference proteome</keyword>
<feature type="transmembrane region" description="Helical" evidence="1">
    <location>
        <begin position="21"/>
        <end position="40"/>
    </location>
</feature>
<sequence length="501" mass="54530">MFRSRSFPLKIATVLRVLAKYQLVDVFSTIILTGFIDFVGISAEPLFAARAYQAYSLLSIITIQWLCYCYSETLERSKLTECCRRAHLALRSPLLPRGIPVSANITLNGCTAPMDSSSEGPTALSSRRLPALISLASVEDLQSSRFHCCSQGVQQRASHYSHASLPHNSYPSAANTTAEFSGYFSSADTQPANVGFKKVPVGSDGDVDAVEKRDSCRLVRAADVTTSIMAFPRDPCLRSGRFLDELPHALPRIPEAAVPDELELLLVMNVSLVPGKQRGFAVETSVMSLGDVFWKLYSMGHQWNDCIIIAVFPLLAALVLYVASIGTMASACLAYWAARGSEQLPASTMPERASQTSPSSTMNIAQKAMHVMKALSNISAFLGDIAMPDVQSIAVLACYFIANSIDFLGARLPGTPLGQPSCTPERLLWNFSGFWAMMALGLSASQVQSGLLASVDHAKREFEYYHAEQEAQEPVIWLNTSRMHSAGRFSGSSFAHLAQTD</sequence>